<dbReference type="OrthoDB" id="4148767at2759"/>
<dbReference type="EMBL" id="FJOG01000025">
    <property type="protein sequence ID" value="CZR63990.1"/>
    <property type="molecule type" value="Genomic_DNA"/>
</dbReference>
<keyword evidence="3" id="KW-1185">Reference proteome</keyword>
<proteinExistence type="predicted"/>
<evidence type="ECO:0000256" key="1">
    <source>
        <dbReference type="SAM" id="Phobius"/>
    </source>
</evidence>
<dbReference type="AlphaFoldDB" id="A0A1L7XG25"/>
<dbReference type="Proteomes" id="UP000184330">
    <property type="component" value="Unassembled WGS sequence"/>
</dbReference>
<keyword evidence="1" id="KW-0472">Membrane</keyword>
<name>A0A1L7XG25_9HELO</name>
<keyword evidence="1" id="KW-0812">Transmembrane</keyword>
<accession>A0A1L7XG25</accession>
<evidence type="ECO:0000313" key="2">
    <source>
        <dbReference type="EMBL" id="CZR63990.1"/>
    </source>
</evidence>
<evidence type="ECO:0000313" key="3">
    <source>
        <dbReference type="Proteomes" id="UP000184330"/>
    </source>
</evidence>
<sequence>MPALAPISVASIVIGFISFSFTLAIWLHAFWESFLTLGQAPNQLQDALANLRQALYEEREYLKRKRRQGLGSEGLSSSKNRATIYNEGGPTKVINDAVKDLIREFKAYERPFLETDHTGREKELEWSFDATQQYYRCDFFHRVLWLRSKGGVQSIAEKLQKIQTRRIAVEVTEMHFQTSDMMGMVRDYGNRLRAIEERLQMSRVGWEELRRG</sequence>
<protein>
    <submittedName>
        <fullName evidence="2">Uncharacterized protein</fullName>
    </submittedName>
</protein>
<reference evidence="2 3" key="1">
    <citation type="submission" date="2016-03" db="EMBL/GenBank/DDBJ databases">
        <authorList>
            <person name="Ploux O."/>
        </authorList>
    </citation>
    <scope>NUCLEOTIDE SEQUENCE [LARGE SCALE GENOMIC DNA]</scope>
    <source>
        <strain evidence="2 3">UAMH 11012</strain>
    </source>
</reference>
<gene>
    <name evidence="2" type="ORF">PAC_13887</name>
</gene>
<feature type="transmembrane region" description="Helical" evidence="1">
    <location>
        <begin position="6"/>
        <end position="27"/>
    </location>
</feature>
<organism evidence="2 3">
    <name type="scientific">Phialocephala subalpina</name>
    <dbReference type="NCBI Taxonomy" id="576137"/>
    <lineage>
        <taxon>Eukaryota</taxon>
        <taxon>Fungi</taxon>
        <taxon>Dikarya</taxon>
        <taxon>Ascomycota</taxon>
        <taxon>Pezizomycotina</taxon>
        <taxon>Leotiomycetes</taxon>
        <taxon>Helotiales</taxon>
        <taxon>Mollisiaceae</taxon>
        <taxon>Phialocephala</taxon>
        <taxon>Phialocephala fortinii species complex</taxon>
    </lineage>
</organism>
<keyword evidence="1" id="KW-1133">Transmembrane helix</keyword>